<sequence length="1577" mass="173504">MSWKRNYFASGSSGLQGIFTPRTMTSIAPSKGLSNEPGQNSCFLNSALQVLWHLDIFRRSFRQLTTHKCMEDSCIFCALKSIFAQFQYSSEKVLPSDALRSALAKTFQDEQRFQLGIMDDAAECFENILMQIHFHISDETKEDICTAKHCIPHQKFAMTLFEQCVCSSCGASSDPLPFIQMVHYISTTSLCNQAVRMLECKDKPTPDMFGELLRNASTMGDLRNCPSNCGEKLRIRRVLMNSPEIITIGLVWDSDHSDLAEDVIHSLGTCLRLGDLFYRVTDDKAKGAELYLVGMVCYYGKHYSTFFFQTKIRKWMYFDDAHVKEIGPKWKDVVSRCIKGHYQPLLLLYADPRGTPVSVQDAPSRLDLHHFNKAYYDSEDSGREPSISSDTRTDSSTESYSHKHSHYHHESMASHFSSDSQGTVIGNPDNDAASHSSLETAGKGTDSGPAQCNSLRKGGTVDRKGGASDRRRSSSRPRRLEERSRGSKADEASSAGYHSEGETLKERHAPRTAPKSFSSSRLRDFKETMSSILHSRPLSASSSGSGVLGGLGAEPEATTKARDWEAESTSSESKSSSSAGRYRPAWRPRREALNIDSIFSRERRRQAGYSPLGATLPEDSGAPAEGPTGSVTEQGHGPFGNMASSWTLPTPRSRNLDQPPPRLIQRMESGYESSERNSNSPVSLDMPLSEGSNAANAHRDAAVKKSSGSGPAWHSVPKSKSSSALLQDVKASCRTNSHISLVGHSELDELQEEVARRAKEQELQRRKDKEKEAAMGFNPRPSKFMDLDELQNQGKGDGFDRCVSDAELLLDQSLRLEQAGEVAAALSVVNKAVSKLKLPMHEGVANTHSRTVAEARLQKCMRRARGLQQRMQQQQQEDRPQQQEQTEEQKQPCPSPHGPPSEQPIPIQILLTDTQEDQPKCTTVTNRSVSSPVHLETFSSSTNSLPEPPVHPSVNLSPGPHLGPPTGGHKAEARGRWKGPERSDMLEKPGPGVRPLVKHAAISLPALCVDGWDPPPGPTHRQPADAPQRQANPPSVTRPHAKTPSPVRHTSEDRAQMEDAHPRRTSTGPSQTPPARQTCTLPVPVPSNTSSRLGPPPPSPSRNRFGWSPDRRDGVDPPLYAQPTGPCGPQPAPCRPGRTPSPMNGDYQLSASMPVERWAENVSRYYNSQPAPEAGSPCEELSELDSLYQASLQAVSLPRAARGVSPQPGANKQPARKLLSDRASPGRSKTPTAEIERHAYRTPGYTSSPIKHPKPVSFDRPLRDDQNYTAENLRRIARSLSGTVIGGRPEHLAPSRSFEPPVTRMPKHADPQVSARHLSTSSLHLPPSSTHFSPPEPQNLHNHHHSSPPALPQHPPQQAARPPSAGPYLGRSGVHQKGDQFLALFDRGEAFTRDNYHSVALSYGTLPRAPRRALPSGSSSLPRQAPGLGSGYYSRPDASYATLSHPRRSAAPSGLINGYKQHPPPSRTPATRPLPQHHTAHQRLSSETSTQPLRLDVPPDVDWRTPDYRMAPAPVPMRDARPLHQPAHRQDHAHIRASSRGPTGPHLCSLCQQLPTEPSRHYCQSCGVYMSRFRPVS</sequence>
<gene>
    <name evidence="1" type="ORF">DPEC_G00037970</name>
</gene>
<dbReference type="EMBL" id="CM055730">
    <property type="protein sequence ID" value="KAJ8014218.1"/>
    <property type="molecule type" value="Genomic_DNA"/>
</dbReference>
<accession>A0ACC2HDX8</accession>
<keyword evidence="2" id="KW-1185">Reference proteome</keyword>
<protein>
    <submittedName>
        <fullName evidence="1">Uncharacterized protein</fullName>
    </submittedName>
</protein>
<reference evidence="1" key="1">
    <citation type="submission" date="2021-05" db="EMBL/GenBank/DDBJ databases">
        <authorList>
            <person name="Pan Q."/>
            <person name="Jouanno E."/>
            <person name="Zahm M."/>
            <person name="Klopp C."/>
            <person name="Cabau C."/>
            <person name="Louis A."/>
            <person name="Berthelot C."/>
            <person name="Parey E."/>
            <person name="Roest Crollius H."/>
            <person name="Montfort J."/>
            <person name="Robinson-Rechavi M."/>
            <person name="Bouchez O."/>
            <person name="Lampietro C."/>
            <person name="Lopez Roques C."/>
            <person name="Donnadieu C."/>
            <person name="Postlethwait J."/>
            <person name="Bobe J."/>
            <person name="Dillon D."/>
            <person name="Chandos A."/>
            <person name="von Hippel F."/>
            <person name="Guiguen Y."/>
        </authorList>
    </citation>
    <scope>NUCLEOTIDE SEQUENCE</scope>
    <source>
        <strain evidence="1">YG-Jan2019</strain>
    </source>
</reference>
<proteinExistence type="predicted"/>
<organism evidence="1 2">
    <name type="scientific">Dallia pectoralis</name>
    <name type="common">Alaska blackfish</name>
    <dbReference type="NCBI Taxonomy" id="75939"/>
    <lineage>
        <taxon>Eukaryota</taxon>
        <taxon>Metazoa</taxon>
        <taxon>Chordata</taxon>
        <taxon>Craniata</taxon>
        <taxon>Vertebrata</taxon>
        <taxon>Euteleostomi</taxon>
        <taxon>Actinopterygii</taxon>
        <taxon>Neopterygii</taxon>
        <taxon>Teleostei</taxon>
        <taxon>Protacanthopterygii</taxon>
        <taxon>Esociformes</taxon>
        <taxon>Umbridae</taxon>
        <taxon>Dallia</taxon>
    </lineage>
</organism>
<evidence type="ECO:0000313" key="2">
    <source>
        <dbReference type="Proteomes" id="UP001157502"/>
    </source>
</evidence>
<comment type="caution">
    <text evidence="1">The sequence shown here is derived from an EMBL/GenBank/DDBJ whole genome shotgun (WGS) entry which is preliminary data.</text>
</comment>
<dbReference type="Proteomes" id="UP001157502">
    <property type="component" value="Chromosome 3"/>
</dbReference>
<name>A0ACC2HDX8_DALPE</name>
<evidence type="ECO:0000313" key="1">
    <source>
        <dbReference type="EMBL" id="KAJ8014218.1"/>
    </source>
</evidence>